<feature type="non-terminal residue" evidence="2">
    <location>
        <position position="177"/>
    </location>
</feature>
<dbReference type="AlphaFoldDB" id="A0A170Z308"/>
<evidence type="ECO:0000259" key="1">
    <source>
        <dbReference type="PROSITE" id="PS50904"/>
    </source>
</evidence>
<reference evidence="2" key="2">
    <citation type="journal article" date="2017" name="J. Med. Entomol.">
        <title>Transcriptome Analysis of the Triatoma infestans (Hemiptera: Reduviidae) Integument.</title>
        <authorList>
            <person name="Calderon-Fernandez G.M."/>
            <person name="Moriconi D.E."/>
            <person name="Dulbecco A.B."/>
            <person name="Juarez M.P."/>
        </authorList>
    </citation>
    <scope>NUCLEOTIDE SEQUENCE</scope>
    <source>
        <strain evidence="2">Int1</strain>
        <tissue evidence="2">Integument</tissue>
    </source>
</reference>
<accession>A0A170Z308</accession>
<organism evidence="2">
    <name type="scientific">Triatoma infestans</name>
    <name type="common">Assassin bug</name>
    <dbReference type="NCBI Taxonomy" id="30076"/>
    <lineage>
        <taxon>Eukaryota</taxon>
        <taxon>Metazoa</taxon>
        <taxon>Ecdysozoa</taxon>
        <taxon>Arthropoda</taxon>
        <taxon>Hexapoda</taxon>
        <taxon>Insecta</taxon>
        <taxon>Pterygota</taxon>
        <taxon>Neoptera</taxon>
        <taxon>Paraneoptera</taxon>
        <taxon>Hemiptera</taxon>
        <taxon>Heteroptera</taxon>
        <taxon>Panheteroptera</taxon>
        <taxon>Cimicomorpha</taxon>
        <taxon>Reduviidae</taxon>
        <taxon>Triatominae</taxon>
        <taxon>Triatoma</taxon>
    </lineage>
</organism>
<proteinExistence type="predicted"/>
<protein>
    <submittedName>
        <fullName evidence="2">Preli domain-containing protein 2</fullName>
    </submittedName>
</protein>
<dbReference type="PROSITE" id="PS50904">
    <property type="entry name" value="PRELI_MSF1"/>
    <property type="match status" value="1"/>
</dbReference>
<sequence>MTFFCIEMVVGFNVQHLFKFPVDIVVKTYINQINNNDNNSQGLTELQHTKDDSTEMECLKWITTWDNCFPSFFQRLSVLQTKSIRFYEEIWSQWKENRHWIRRRNLTWEDEAEIGRLVYISQHEHNPNWTYWEETGVINFVSFGSIGYALEMYLKRKLKAKSYEEIRSLEKAMLMRS</sequence>
<evidence type="ECO:0000313" key="2">
    <source>
        <dbReference type="EMBL" id="JAS00534.1"/>
    </source>
</evidence>
<feature type="domain" description="PRELI/MSF1" evidence="1">
    <location>
        <begin position="9"/>
        <end position="177"/>
    </location>
</feature>
<name>A0A170Z308_TRIIF</name>
<reference evidence="2" key="1">
    <citation type="submission" date="2016-04" db="EMBL/GenBank/DDBJ databases">
        <authorList>
            <person name="Calderon-Fernandez G.M.Sr."/>
        </authorList>
    </citation>
    <scope>NUCLEOTIDE SEQUENCE</scope>
    <source>
        <strain evidence="2">Int1</strain>
        <tissue evidence="2">Integument</tissue>
    </source>
</reference>
<dbReference type="EMBL" id="GEMB01002658">
    <property type="protein sequence ID" value="JAS00534.1"/>
    <property type="molecule type" value="Transcribed_RNA"/>
</dbReference>
<dbReference type="InterPro" id="IPR006797">
    <property type="entry name" value="PRELI/MSF1_dom"/>
</dbReference>